<evidence type="ECO:0000313" key="3">
    <source>
        <dbReference type="Proteomes" id="UP000277671"/>
    </source>
</evidence>
<dbReference type="Pfam" id="PF13845">
    <property type="entry name" value="Septum_form"/>
    <property type="match status" value="1"/>
</dbReference>
<dbReference type="AlphaFoldDB" id="A0A495JJI9"/>
<name>A0A495JJI9_9ACTN</name>
<evidence type="ECO:0000259" key="1">
    <source>
        <dbReference type="Pfam" id="PF13845"/>
    </source>
</evidence>
<protein>
    <submittedName>
        <fullName evidence="2">Putative regulator of septum formation</fullName>
    </submittedName>
</protein>
<feature type="domain" description="Septum formation-related" evidence="1">
    <location>
        <begin position="49"/>
        <end position="275"/>
    </location>
</feature>
<dbReference type="OrthoDB" id="3381205at2"/>
<accession>A0A495JJI9</accession>
<evidence type="ECO:0000313" key="2">
    <source>
        <dbReference type="EMBL" id="RKR88981.1"/>
    </source>
</evidence>
<proteinExistence type="predicted"/>
<dbReference type="PROSITE" id="PS51257">
    <property type="entry name" value="PROKAR_LIPOPROTEIN"/>
    <property type="match status" value="1"/>
</dbReference>
<dbReference type="EMBL" id="RBKT01000001">
    <property type="protein sequence ID" value="RKR88981.1"/>
    <property type="molecule type" value="Genomic_DNA"/>
</dbReference>
<dbReference type="InterPro" id="IPR026004">
    <property type="entry name" value="Septum_form"/>
</dbReference>
<reference evidence="2 3" key="1">
    <citation type="submission" date="2018-10" db="EMBL/GenBank/DDBJ databases">
        <title>Sequencing the genomes of 1000 actinobacteria strains.</title>
        <authorList>
            <person name="Klenk H.-P."/>
        </authorList>
    </citation>
    <scope>NUCLEOTIDE SEQUENCE [LARGE SCALE GENOMIC DNA]</scope>
    <source>
        <strain evidence="2 3">DSM 45175</strain>
    </source>
</reference>
<gene>
    <name evidence="2" type="ORF">BDK92_3315</name>
</gene>
<organism evidence="2 3">
    <name type="scientific">Micromonospora pisi</name>
    <dbReference type="NCBI Taxonomy" id="589240"/>
    <lineage>
        <taxon>Bacteria</taxon>
        <taxon>Bacillati</taxon>
        <taxon>Actinomycetota</taxon>
        <taxon>Actinomycetes</taxon>
        <taxon>Micromonosporales</taxon>
        <taxon>Micromonosporaceae</taxon>
        <taxon>Micromonospora</taxon>
    </lineage>
</organism>
<sequence length="301" mass="32284">MRRWWSVLAVTGLTGLLLTGCGQPAGIDGALFDDWAPLAEPTVWAPPLGACHDTDLGKAVPLDQFGAVDCAAGHRAETVHVGTFAGAAAQRPAPPANDAPEIRAAFGECDGKAREYVGDEWRGGRLRLGVALPSAVAWTGGARWYRCDMAEVANVEFNGDVVSRTASVRGVLKSATPVRLACYSIERSGNLRLAAMPAVDCAKPHNGEFVGVWNAPEIAYPTRDVDWVRFYDECWKLVSVYVGAPDDVNLRYRSGILVLPASQPEWQAGNRGVRCYLRLSGEKTVTRSVKGVGLAGLPLPR</sequence>
<dbReference type="Proteomes" id="UP000277671">
    <property type="component" value="Unassembled WGS sequence"/>
</dbReference>
<comment type="caution">
    <text evidence="2">The sequence shown here is derived from an EMBL/GenBank/DDBJ whole genome shotgun (WGS) entry which is preliminary data.</text>
</comment>
<keyword evidence="3" id="KW-1185">Reference proteome</keyword>